<feature type="domain" description="Type I restriction modification DNA specificity" evidence="4">
    <location>
        <begin position="72"/>
        <end position="245"/>
    </location>
</feature>
<dbReference type="Gene3D" id="3.90.220.20">
    <property type="entry name" value="DNA methylase specificity domains"/>
    <property type="match status" value="2"/>
</dbReference>
<dbReference type="PATRIC" id="fig|1339280.3.peg.1477"/>
<evidence type="ECO:0000313" key="5">
    <source>
        <dbReference type="EMBL" id="EXZ45254.1"/>
    </source>
</evidence>
<dbReference type="AlphaFoldDB" id="A0A016AE78"/>
<keyword evidence="3" id="KW-0238">DNA-binding</keyword>
<dbReference type="Proteomes" id="UP000022272">
    <property type="component" value="Unassembled WGS sequence"/>
</dbReference>
<evidence type="ECO:0000256" key="1">
    <source>
        <dbReference type="ARBA" id="ARBA00010923"/>
    </source>
</evidence>
<accession>A0A016AE78</accession>
<reference evidence="5 6" key="1">
    <citation type="submission" date="2014-02" db="EMBL/GenBank/DDBJ databases">
        <authorList>
            <person name="Sears C."/>
            <person name="Carroll K."/>
            <person name="Sack B.R."/>
            <person name="Qadri F."/>
            <person name="Myers L.L."/>
            <person name="Chung G.-T."/>
            <person name="Escheverria P."/>
            <person name="Fraser C.M."/>
            <person name="Sadzewicz L."/>
            <person name="Shefchek K.A."/>
            <person name="Tallon L."/>
            <person name="Das S.P."/>
            <person name="Daugherty S."/>
            <person name="Mongodin E.F."/>
        </authorList>
    </citation>
    <scope>NUCLEOTIDE SEQUENCE [LARGE SCALE GENOMIC DNA]</scope>
    <source>
        <strain evidence="5 6">2-F-2 #4</strain>
    </source>
</reference>
<dbReference type="SUPFAM" id="SSF116734">
    <property type="entry name" value="DNA methylase specificity domain"/>
    <property type="match status" value="2"/>
</dbReference>
<dbReference type="InterPro" id="IPR000055">
    <property type="entry name" value="Restrct_endonuc_typeI_TRD"/>
</dbReference>
<name>A0A016AE78_BACFG</name>
<evidence type="ECO:0000313" key="6">
    <source>
        <dbReference type="Proteomes" id="UP000022272"/>
    </source>
</evidence>
<keyword evidence="2" id="KW-0680">Restriction system</keyword>
<organism evidence="5 6">
    <name type="scientific">Bacteroides fragilis str. 2-F-2 #4</name>
    <dbReference type="NCBI Taxonomy" id="1339280"/>
    <lineage>
        <taxon>Bacteria</taxon>
        <taxon>Pseudomonadati</taxon>
        <taxon>Bacteroidota</taxon>
        <taxon>Bacteroidia</taxon>
        <taxon>Bacteroidales</taxon>
        <taxon>Bacteroidaceae</taxon>
        <taxon>Bacteroides</taxon>
    </lineage>
</organism>
<dbReference type="PANTHER" id="PTHR43140">
    <property type="entry name" value="TYPE-1 RESTRICTION ENZYME ECOKI SPECIFICITY PROTEIN"/>
    <property type="match status" value="1"/>
</dbReference>
<dbReference type="RefSeq" id="WP_032570200.1">
    <property type="nucleotide sequence ID" value="NZ_JGDM01000029.1"/>
</dbReference>
<dbReference type="EMBL" id="JGDM01000029">
    <property type="protein sequence ID" value="EXZ45254.1"/>
    <property type="molecule type" value="Genomic_DNA"/>
</dbReference>
<comment type="similarity">
    <text evidence="1">Belongs to the type-I restriction system S methylase family.</text>
</comment>
<dbReference type="CDD" id="cd17515">
    <property type="entry name" value="RMtype1_S_MjaORF132P_Sau1132ORF3780P-TRD1-CR1_like"/>
    <property type="match status" value="1"/>
</dbReference>
<dbReference type="GO" id="GO:0009307">
    <property type="term" value="P:DNA restriction-modification system"/>
    <property type="evidence" value="ECO:0007669"/>
    <property type="project" value="UniProtKB-KW"/>
</dbReference>
<dbReference type="Pfam" id="PF01420">
    <property type="entry name" value="Methylase_S"/>
    <property type="match status" value="2"/>
</dbReference>
<comment type="caution">
    <text evidence="5">The sequence shown here is derived from an EMBL/GenBank/DDBJ whole genome shotgun (WGS) entry which is preliminary data.</text>
</comment>
<gene>
    <name evidence="5" type="ORF">M076_1533</name>
</gene>
<proteinExistence type="inferred from homology"/>
<evidence type="ECO:0000259" key="4">
    <source>
        <dbReference type="Pfam" id="PF01420"/>
    </source>
</evidence>
<evidence type="ECO:0000256" key="3">
    <source>
        <dbReference type="ARBA" id="ARBA00023125"/>
    </source>
</evidence>
<evidence type="ECO:0000256" key="2">
    <source>
        <dbReference type="ARBA" id="ARBA00022747"/>
    </source>
</evidence>
<dbReference type="InterPro" id="IPR044946">
    <property type="entry name" value="Restrct_endonuc_typeI_TRD_sf"/>
</dbReference>
<dbReference type="PANTHER" id="PTHR43140:SF1">
    <property type="entry name" value="TYPE I RESTRICTION ENZYME ECOKI SPECIFICITY SUBUNIT"/>
    <property type="match status" value="1"/>
</dbReference>
<protein>
    <submittedName>
        <fullName evidence="5">Type I restriction modification DNA specificity domain protein</fullName>
    </submittedName>
</protein>
<feature type="domain" description="Type I restriction modification DNA specificity" evidence="4">
    <location>
        <begin position="358"/>
        <end position="467"/>
    </location>
</feature>
<sequence>MNTKKLRQKILDLAIHGKLVPQDPNDEPASVLLERIKAEKERLIQEGKIKRSKKSKVSSDTPHYGNVPFEVPSSWMWTTLGEVGTWQSGGTPSRSNKSYYGGNIPWLKTGDLNDGLITDIPESITEEAVSNSSAKLNPIGSVLIAMYGATIGKLGILTIPATTNQACCACVEYLGITQLYLFYFLLSQREAFVAKGGGGAQPNISKEIIVNTYFPLPPYAEQQRIVAEIERWFSLIDIIENGKEDLQTSIKQAKSKILDLAIHGKLVPQDPSDEPASELLKRINSKAEITSDNEHDRKLPQIWTWVKGKNIFLPMKSVKPCNEDFLYIDIDSIDNKHQVINKIKTIKTFDAPSRASRYTQKDDVVFSMVRPYLRNIAKVVNNNCIASTGFYICSPIPKILHPNYCYYLMISDYVVNGLNQFMKGDNSPSINKIHIDEWLFPLPPFAEQHRIVQKIEELFSALDNIQKSLEV</sequence>
<dbReference type="GO" id="GO:0003677">
    <property type="term" value="F:DNA binding"/>
    <property type="evidence" value="ECO:0007669"/>
    <property type="project" value="UniProtKB-KW"/>
</dbReference>
<dbReference type="InterPro" id="IPR051212">
    <property type="entry name" value="Type-I_RE_S_subunit"/>
</dbReference>